<sequence>MSLLNPLVDRYLHSRSDPSLSYESSLIDSRSRYQNSYQSFRIYSEPELVTTLLTGLGQEGPFSALSSIKLQLGSLFLSFSLDSNLNSSFIESKAVSSLSINLSSNQNQLIMRPKSLDFVERKRDLGLDSAAYIAFTFASPPSPSPLLSSSSHLIYITSIVNNQTSSSKSFSYPTHLIYPYVIYLVNPQQEVTVMISCGTADREVPNRPFETGHKHSLFGPQSVYPDLTVDQLTARKSKRTRLDLYSVHQKIKNNPIFEQQSRLSSITLSRSTFIIVHSTLSFRTRVHHL</sequence>
<comment type="caution">
    <text evidence="1">The sequence shown here is derived from an EMBL/GenBank/DDBJ whole genome shotgun (WGS) entry which is preliminary data.</text>
</comment>
<evidence type="ECO:0000313" key="1">
    <source>
        <dbReference type="EMBL" id="KAG0141389.1"/>
    </source>
</evidence>
<name>A0A9P6N841_9BASI</name>
<organism evidence="1 2">
    <name type="scientific">Cronartium quercuum f. sp. fusiforme G11</name>
    <dbReference type="NCBI Taxonomy" id="708437"/>
    <lineage>
        <taxon>Eukaryota</taxon>
        <taxon>Fungi</taxon>
        <taxon>Dikarya</taxon>
        <taxon>Basidiomycota</taxon>
        <taxon>Pucciniomycotina</taxon>
        <taxon>Pucciniomycetes</taxon>
        <taxon>Pucciniales</taxon>
        <taxon>Coleosporiaceae</taxon>
        <taxon>Cronartium</taxon>
    </lineage>
</organism>
<gene>
    <name evidence="1" type="ORF">CROQUDRAFT_98829</name>
</gene>
<reference evidence="1" key="1">
    <citation type="submission" date="2013-11" db="EMBL/GenBank/DDBJ databases">
        <title>Genome sequence of the fusiform rust pathogen reveals effectors for host alternation and coevolution with pine.</title>
        <authorList>
            <consortium name="DOE Joint Genome Institute"/>
            <person name="Smith K."/>
            <person name="Pendleton A."/>
            <person name="Kubisiak T."/>
            <person name="Anderson C."/>
            <person name="Salamov A."/>
            <person name="Aerts A."/>
            <person name="Riley R."/>
            <person name="Clum A."/>
            <person name="Lindquist E."/>
            <person name="Ence D."/>
            <person name="Campbell M."/>
            <person name="Kronenberg Z."/>
            <person name="Feau N."/>
            <person name="Dhillon B."/>
            <person name="Hamelin R."/>
            <person name="Burleigh J."/>
            <person name="Smith J."/>
            <person name="Yandell M."/>
            <person name="Nelson C."/>
            <person name="Grigoriev I."/>
            <person name="Davis J."/>
        </authorList>
    </citation>
    <scope>NUCLEOTIDE SEQUENCE</scope>
    <source>
        <strain evidence="1">G11</strain>
    </source>
</reference>
<protein>
    <submittedName>
        <fullName evidence="1">Uncharacterized protein</fullName>
    </submittedName>
</protein>
<keyword evidence="2" id="KW-1185">Reference proteome</keyword>
<accession>A0A9P6N841</accession>
<dbReference type="Proteomes" id="UP000886653">
    <property type="component" value="Unassembled WGS sequence"/>
</dbReference>
<dbReference type="EMBL" id="MU167388">
    <property type="protein sequence ID" value="KAG0141389.1"/>
    <property type="molecule type" value="Genomic_DNA"/>
</dbReference>
<proteinExistence type="predicted"/>
<evidence type="ECO:0000313" key="2">
    <source>
        <dbReference type="Proteomes" id="UP000886653"/>
    </source>
</evidence>
<dbReference type="AlphaFoldDB" id="A0A9P6N841"/>